<comment type="caution">
    <text evidence="1">The sequence shown here is derived from an EMBL/GenBank/DDBJ whole genome shotgun (WGS) entry which is preliminary data.</text>
</comment>
<keyword evidence="2" id="KW-1185">Reference proteome</keyword>
<dbReference type="AlphaFoldDB" id="A0AAD9B4D7"/>
<feature type="non-terminal residue" evidence="1">
    <location>
        <position position="155"/>
    </location>
</feature>
<feature type="non-terminal residue" evidence="1">
    <location>
        <position position="1"/>
    </location>
</feature>
<reference evidence="1" key="1">
    <citation type="submission" date="2023-04" db="EMBL/GenBank/DDBJ databases">
        <title>Chromosome-level genome of Chaenocephalus aceratus.</title>
        <authorList>
            <person name="Park H."/>
        </authorList>
    </citation>
    <scope>NUCLEOTIDE SEQUENCE</scope>
    <source>
        <strain evidence="1">DE</strain>
        <tissue evidence="1">Muscle</tissue>
    </source>
</reference>
<dbReference type="Proteomes" id="UP001228049">
    <property type="component" value="Unassembled WGS sequence"/>
</dbReference>
<dbReference type="EMBL" id="JASDAP010000027">
    <property type="protein sequence ID" value="KAK1877122.1"/>
    <property type="molecule type" value="Genomic_DNA"/>
</dbReference>
<name>A0AAD9B4D7_DISEL</name>
<gene>
    <name evidence="1" type="ORF">KUDE01_002438</name>
</gene>
<organism evidence="1 2">
    <name type="scientific">Dissostichus eleginoides</name>
    <name type="common">Patagonian toothfish</name>
    <name type="synonym">Dissostichus amissus</name>
    <dbReference type="NCBI Taxonomy" id="100907"/>
    <lineage>
        <taxon>Eukaryota</taxon>
        <taxon>Metazoa</taxon>
        <taxon>Chordata</taxon>
        <taxon>Craniata</taxon>
        <taxon>Vertebrata</taxon>
        <taxon>Euteleostomi</taxon>
        <taxon>Actinopterygii</taxon>
        <taxon>Neopterygii</taxon>
        <taxon>Teleostei</taxon>
        <taxon>Neoteleostei</taxon>
        <taxon>Acanthomorphata</taxon>
        <taxon>Eupercaria</taxon>
        <taxon>Perciformes</taxon>
        <taxon>Notothenioidei</taxon>
        <taxon>Nototheniidae</taxon>
        <taxon>Dissostichus</taxon>
    </lineage>
</organism>
<evidence type="ECO:0000313" key="1">
    <source>
        <dbReference type="EMBL" id="KAK1877122.1"/>
    </source>
</evidence>
<accession>A0AAD9B4D7</accession>
<evidence type="ECO:0000313" key="2">
    <source>
        <dbReference type="Proteomes" id="UP001228049"/>
    </source>
</evidence>
<sequence length="155" mass="17377">TPETQRPRDPYNVCVWEYLLVLLKNTTPDPYIGTERLREWWIKEEIKGRENEFVLVRGCAVLPSHAPTHCQREIEERRITFPRVNAAWVISEPGSQLSVISICPARSAPSTFTIPSPTSCIDFRLTGVVITSVDVAPLRAGEASAAYKAPAFSHE</sequence>
<protein>
    <submittedName>
        <fullName evidence="1">Gamma-tubulin complex component 2 like</fullName>
    </submittedName>
</protein>
<proteinExistence type="predicted"/>